<evidence type="ECO:0000256" key="1">
    <source>
        <dbReference type="SAM" id="MobiDB-lite"/>
    </source>
</evidence>
<dbReference type="EMBL" id="JADCNM010000005">
    <property type="protein sequence ID" value="KAG0483120.1"/>
    <property type="molecule type" value="Genomic_DNA"/>
</dbReference>
<name>A0A835R7Z6_VANPL</name>
<organism evidence="3 5">
    <name type="scientific">Vanilla planifolia</name>
    <name type="common">Vanilla</name>
    <dbReference type="NCBI Taxonomy" id="51239"/>
    <lineage>
        <taxon>Eukaryota</taxon>
        <taxon>Viridiplantae</taxon>
        <taxon>Streptophyta</taxon>
        <taxon>Embryophyta</taxon>
        <taxon>Tracheophyta</taxon>
        <taxon>Spermatophyta</taxon>
        <taxon>Magnoliopsida</taxon>
        <taxon>Liliopsida</taxon>
        <taxon>Asparagales</taxon>
        <taxon>Orchidaceae</taxon>
        <taxon>Vanilloideae</taxon>
        <taxon>Vanilleae</taxon>
        <taxon>Vanilla</taxon>
    </lineage>
</organism>
<accession>A0A835R7Z6</accession>
<comment type="caution">
    <text evidence="3">The sequence shown here is derived from an EMBL/GenBank/DDBJ whole genome shotgun (WGS) entry which is preliminary data.</text>
</comment>
<dbReference type="Proteomes" id="UP000636800">
    <property type="component" value="Chromosome 5"/>
</dbReference>
<dbReference type="OrthoDB" id="639110at2759"/>
<protein>
    <submittedName>
        <fullName evidence="3">Uncharacterized protein</fullName>
    </submittedName>
</protein>
<feature type="region of interest" description="Disordered" evidence="1">
    <location>
        <begin position="82"/>
        <end position="101"/>
    </location>
</feature>
<proteinExistence type="predicted"/>
<evidence type="ECO:0000313" key="5">
    <source>
        <dbReference type="Proteomes" id="UP000639772"/>
    </source>
</evidence>
<dbReference type="Proteomes" id="UP000639772">
    <property type="component" value="Unassembled WGS sequence"/>
</dbReference>
<dbReference type="PANTHER" id="PTHR14386:SF2">
    <property type="entry name" value="PROTEIN FAM204A"/>
    <property type="match status" value="1"/>
</dbReference>
<feature type="compositionally biased region" description="Polar residues" evidence="1">
    <location>
        <begin position="86"/>
        <end position="96"/>
    </location>
</feature>
<dbReference type="InterPro" id="IPR037690">
    <property type="entry name" value="FAM204A"/>
</dbReference>
<reference evidence="4 5" key="1">
    <citation type="journal article" date="2020" name="Nat. Food">
        <title>A phased Vanilla planifolia genome enables genetic improvement of flavour and production.</title>
        <authorList>
            <person name="Hasing T."/>
            <person name="Tang H."/>
            <person name="Brym M."/>
            <person name="Khazi F."/>
            <person name="Huang T."/>
            <person name="Chambers A.H."/>
        </authorList>
    </citation>
    <scope>NUCLEOTIDE SEQUENCE [LARGE SCALE GENOMIC DNA]</scope>
    <source>
        <tissue evidence="3">Leaf</tissue>
    </source>
</reference>
<gene>
    <name evidence="3" type="ORF">HPP92_011204</name>
    <name evidence="2" type="ORF">HPP92_011524</name>
</gene>
<dbReference type="EMBL" id="JADCNL010000005">
    <property type="protein sequence ID" value="KAG0480666.1"/>
    <property type="molecule type" value="Genomic_DNA"/>
</dbReference>
<evidence type="ECO:0000313" key="3">
    <source>
        <dbReference type="EMBL" id="KAG0483120.1"/>
    </source>
</evidence>
<dbReference type="PANTHER" id="PTHR14386">
    <property type="entry name" value="PROTEIN FAM204A"/>
    <property type="match status" value="1"/>
</dbReference>
<dbReference type="AlphaFoldDB" id="A0A835R7Z6"/>
<keyword evidence="4" id="KW-1185">Reference proteome</keyword>
<evidence type="ECO:0000313" key="4">
    <source>
        <dbReference type="Proteomes" id="UP000636800"/>
    </source>
</evidence>
<evidence type="ECO:0000313" key="2">
    <source>
        <dbReference type="EMBL" id="KAG0480666.1"/>
    </source>
</evidence>
<sequence length="122" mass="13878">MAEELSEHDRREAALAAAPILQPGFKPSKVTQAQIDKFKELQQRRLLLKCKYKGKRKPEGSTSEGIETCMKVIEDGSGFKLATNEVKPSNPSSTEGTKLLKRRKKLHWGLEAKQRWERKANM</sequence>